<dbReference type="Pfam" id="PF13790">
    <property type="entry name" value="SR1P"/>
    <property type="match status" value="1"/>
</dbReference>
<name>A0A4R4ECR7_9BACL</name>
<proteinExistence type="predicted"/>
<dbReference type="OrthoDB" id="2971595at2"/>
<keyword evidence="2" id="KW-1185">Reference proteome</keyword>
<organism evidence="1 2">
    <name type="scientific">Paenibacillus albiflavus</name>
    <dbReference type="NCBI Taxonomy" id="2545760"/>
    <lineage>
        <taxon>Bacteria</taxon>
        <taxon>Bacillati</taxon>
        <taxon>Bacillota</taxon>
        <taxon>Bacilli</taxon>
        <taxon>Bacillales</taxon>
        <taxon>Paenibacillaceae</taxon>
        <taxon>Paenibacillus</taxon>
    </lineage>
</organism>
<dbReference type="InterPro" id="IPR025236">
    <property type="entry name" value="SR1P"/>
</dbReference>
<accession>A0A4R4ECR7</accession>
<dbReference type="AlphaFoldDB" id="A0A4R4ECR7"/>
<protein>
    <submittedName>
        <fullName evidence="1">GapA-binding peptide SR1P</fullName>
    </submittedName>
</protein>
<gene>
    <name evidence="1" type="ORF">E0485_09700</name>
</gene>
<reference evidence="1 2" key="1">
    <citation type="submission" date="2019-03" db="EMBL/GenBank/DDBJ databases">
        <authorList>
            <person name="Kim M.K.M."/>
        </authorList>
    </citation>
    <scope>NUCLEOTIDE SEQUENCE [LARGE SCALE GENOMIC DNA]</scope>
    <source>
        <strain evidence="1 2">18JY21-1</strain>
    </source>
</reference>
<evidence type="ECO:0000313" key="1">
    <source>
        <dbReference type="EMBL" id="TCZ77744.1"/>
    </source>
</evidence>
<evidence type="ECO:0000313" key="2">
    <source>
        <dbReference type="Proteomes" id="UP000295418"/>
    </source>
</evidence>
<dbReference type="EMBL" id="SKFG01000008">
    <property type="protein sequence ID" value="TCZ77744.1"/>
    <property type="molecule type" value="Genomic_DNA"/>
</dbReference>
<comment type="caution">
    <text evidence="1">The sequence shown here is derived from an EMBL/GenBank/DDBJ whole genome shotgun (WGS) entry which is preliminary data.</text>
</comment>
<dbReference type="Proteomes" id="UP000295418">
    <property type="component" value="Unassembled WGS sequence"/>
</dbReference>
<sequence length="60" mass="6634">MMQSEIVKASANSGLLLGTIICRHCKNIIDTLDTNRVALFYSECKDPNCNADKSTIEDLD</sequence>